<dbReference type="EMBL" id="LT906464">
    <property type="protein sequence ID" value="SNW03377.1"/>
    <property type="molecule type" value="Genomic_DNA"/>
</dbReference>
<dbReference type="PANTHER" id="PTHR43441:SF2">
    <property type="entry name" value="FAMILY ACETYLTRANSFERASE, PUTATIVE (AFU_ORTHOLOGUE AFUA_7G00850)-RELATED"/>
    <property type="match status" value="1"/>
</dbReference>
<proteinExistence type="predicted"/>
<dbReference type="InterPro" id="IPR016181">
    <property type="entry name" value="Acyl_CoA_acyltransferase"/>
</dbReference>
<dbReference type="GO" id="GO:0008999">
    <property type="term" value="F:protein-N-terminal-alanine acetyltransferase activity"/>
    <property type="evidence" value="ECO:0007669"/>
    <property type="project" value="TreeGrafter"/>
</dbReference>
<gene>
    <name evidence="2" type="ORF">GCM10007183_15220</name>
    <name evidence="3" type="ORF">SAMEA4412661_01600</name>
</gene>
<dbReference type="Gene3D" id="3.40.630.30">
    <property type="match status" value="1"/>
</dbReference>
<evidence type="ECO:0000313" key="2">
    <source>
        <dbReference type="EMBL" id="GGA92022.1"/>
    </source>
</evidence>
<evidence type="ECO:0000259" key="1">
    <source>
        <dbReference type="PROSITE" id="PS51186"/>
    </source>
</evidence>
<reference evidence="3 4" key="2">
    <citation type="submission" date="2017-06" db="EMBL/GenBank/DDBJ databases">
        <authorList>
            <consortium name="Pathogen Informatics"/>
        </authorList>
    </citation>
    <scope>NUCLEOTIDE SEQUENCE [LARGE SCALE GENOMIC DNA]</scope>
    <source>
        <strain evidence="3 4">NCTC13833</strain>
    </source>
</reference>
<dbReference type="KEGG" id="smus:C7J88_04665"/>
<protein>
    <submittedName>
        <fullName evidence="3">Acetyltransferase</fullName>
    </submittedName>
</protein>
<sequence>MNYNLYNQPIGDAVHSFHQPEKPDIEILEGKYSKLEHLSTCHLDDLFELLCDSNNDLSWTYLPNDPIHDKEAFSTLIHHYIHSEDPYFFAIVDKTTNKALGMMSLLRINTKASTIEVGHIHYSPLLKRTRIATEVQYLLAKYVFESLRYRRYEWKCDSLNAPSKRAAKRLGFTYEGTFRQALVYKGRNRDTDWFSIIDKEWPDIKQKYECWLDERNFKRDGTQIHKLSIRSHV</sequence>
<dbReference type="PROSITE" id="PS51186">
    <property type="entry name" value="GNAT"/>
    <property type="match status" value="1"/>
</dbReference>
<dbReference type="InterPro" id="IPR051908">
    <property type="entry name" value="Ribosomal_N-acetyltransferase"/>
</dbReference>
<dbReference type="InterPro" id="IPR000182">
    <property type="entry name" value="GNAT_dom"/>
</dbReference>
<keyword evidence="3" id="KW-0808">Transferase</keyword>
<reference evidence="2" key="4">
    <citation type="submission" date="2024-05" db="EMBL/GenBank/DDBJ databases">
        <authorList>
            <person name="Sun Q."/>
            <person name="Sedlacek I."/>
        </authorList>
    </citation>
    <scope>NUCLEOTIDE SEQUENCE</scope>
    <source>
        <strain evidence="2">CCM 4175</strain>
    </source>
</reference>
<evidence type="ECO:0000313" key="4">
    <source>
        <dbReference type="Proteomes" id="UP000243706"/>
    </source>
</evidence>
<dbReference type="RefSeq" id="WP_095117489.1">
    <property type="nucleotide sequence ID" value="NZ_BMCB01000008.1"/>
</dbReference>
<dbReference type="EMBL" id="BMCB01000008">
    <property type="protein sequence ID" value="GGA92022.1"/>
    <property type="molecule type" value="Genomic_DNA"/>
</dbReference>
<name>A0A240C5T4_9STAP</name>
<dbReference type="OrthoDB" id="9795199at2"/>
<evidence type="ECO:0000313" key="3">
    <source>
        <dbReference type="EMBL" id="SNW03377.1"/>
    </source>
</evidence>
<feature type="domain" description="N-acetyltransferase" evidence="1">
    <location>
        <begin position="33"/>
        <end position="190"/>
    </location>
</feature>
<reference evidence="2" key="1">
    <citation type="journal article" date="2014" name="Int. J. Syst. Evol. Microbiol.">
        <title>Complete genome of a new Firmicutes species belonging to the dominant human colonic microbiota ('Ruminococcus bicirculans') reveals two chromosomes and a selective capacity to utilize plant glucans.</title>
        <authorList>
            <consortium name="NISC Comparative Sequencing Program"/>
            <person name="Wegmann U."/>
            <person name="Louis P."/>
            <person name="Goesmann A."/>
            <person name="Henrissat B."/>
            <person name="Duncan S.H."/>
            <person name="Flint H.J."/>
        </authorList>
    </citation>
    <scope>NUCLEOTIDE SEQUENCE</scope>
    <source>
        <strain evidence="2">CCM 4175</strain>
    </source>
</reference>
<dbReference type="SUPFAM" id="SSF55729">
    <property type="entry name" value="Acyl-CoA N-acyltransferases (Nat)"/>
    <property type="match status" value="1"/>
</dbReference>
<organism evidence="3 4">
    <name type="scientific">Staphylococcus muscae</name>
    <dbReference type="NCBI Taxonomy" id="1294"/>
    <lineage>
        <taxon>Bacteria</taxon>
        <taxon>Bacillati</taxon>
        <taxon>Bacillota</taxon>
        <taxon>Bacilli</taxon>
        <taxon>Bacillales</taxon>
        <taxon>Staphylococcaceae</taxon>
        <taxon>Staphylococcus</taxon>
    </lineage>
</organism>
<dbReference type="GO" id="GO:1990189">
    <property type="term" value="F:protein N-terminal-serine acetyltransferase activity"/>
    <property type="evidence" value="ECO:0007669"/>
    <property type="project" value="TreeGrafter"/>
</dbReference>
<evidence type="ECO:0000313" key="5">
    <source>
        <dbReference type="Proteomes" id="UP000652995"/>
    </source>
</evidence>
<dbReference type="Proteomes" id="UP000243706">
    <property type="component" value="Chromosome 1"/>
</dbReference>
<dbReference type="Proteomes" id="UP000652995">
    <property type="component" value="Unassembled WGS sequence"/>
</dbReference>
<dbReference type="AlphaFoldDB" id="A0A240C5T4"/>
<keyword evidence="5" id="KW-1185">Reference proteome</keyword>
<accession>A0A240C5T4</accession>
<dbReference type="FunFam" id="3.40.630.30:FF:000047">
    <property type="entry name" value="Acetyltransferase, GNAT family"/>
    <property type="match status" value="1"/>
</dbReference>
<dbReference type="PANTHER" id="PTHR43441">
    <property type="entry name" value="RIBOSOMAL-PROTEIN-SERINE ACETYLTRANSFERASE"/>
    <property type="match status" value="1"/>
</dbReference>
<reference evidence="5" key="3">
    <citation type="journal article" date="2019" name="Int. J. Syst. Evol. Microbiol.">
        <title>The Global Catalogue of Microorganisms (GCM) 10K type strain sequencing project: providing services to taxonomists for standard genome sequencing and annotation.</title>
        <authorList>
            <consortium name="The Broad Institute Genomics Platform"/>
            <consortium name="The Broad Institute Genome Sequencing Center for Infectious Disease"/>
            <person name="Wu L."/>
            <person name="Ma J."/>
        </authorList>
    </citation>
    <scope>NUCLEOTIDE SEQUENCE [LARGE SCALE GENOMIC DNA]</scope>
    <source>
        <strain evidence="5">CCM 4175</strain>
    </source>
</reference>
<dbReference type="Pfam" id="PF13302">
    <property type="entry name" value="Acetyltransf_3"/>
    <property type="match status" value="1"/>
</dbReference>